<evidence type="ECO:0000256" key="4">
    <source>
        <dbReference type="ARBA" id="ARBA00022496"/>
    </source>
</evidence>
<keyword evidence="4" id="KW-0406">Ion transport</keyword>
<dbReference type="Gene3D" id="2.40.170.20">
    <property type="entry name" value="TonB-dependent receptor, beta-barrel domain"/>
    <property type="match status" value="1"/>
</dbReference>
<keyword evidence="7 11" id="KW-0798">TonB box</keyword>
<feature type="domain" description="Secretin/TonB short N-terminal" evidence="12">
    <location>
        <begin position="60"/>
        <end position="109"/>
    </location>
</feature>
<dbReference type="InterPro" id="IPR037066">
    <property type="entry name" value="Plug_dom_sf"/>
</dbReference>
<dbReference type="AlphaFoldDB" id="A0A1W2AJY6"/>
<dbReference type="Gene3D" id="2.60.40.1120">
    <property type="entry name" value="Carboxypeptidase-like, regulatory domain"/>
    <property type="match status" value="1"/>
</dbReference>
<sequence>MPYRFPRKIWLIMRLTTVILLAAFLHLSAGTLAQKITLNEKNASLGSVIEKIRIQTGYDFIFSFNDVTRAKKVSVDVKSQNLNDALEEVFRNQELTYIIKDKFIMLKPKIPSFLDKVVAAFTAIDVRGVVVDNEGLPLSGATVVIKGSGRSVKTNEKGEFYLQNVGEKDKLVISYIGYQTREVEAAPDMAILTMIVADAKLEEVIVNAGYYTVKDSERTGSIAKMKAKDIEKQPVTNLLATMQGRLAGVNIIQDGGTPGGGFQIKIRGRNSIRLNGNEPLYVINGVPYSNESIGSPGTSTAMASQASPLNSINPSDIESIEVLKDADATAIYGSRGANGVVLITTKKGKAGKTNVSLTSSTGVGSVTKFVDLMNTQQYLQMRQQAFINDGIPISDADYDVNGTWDQNRYTDWQKTLLGGTATINNIKTSVSGGSETTQYLVSANYGKEGTVLPADFRYKKGGVTNSINHVSTNKKFKLNFSSSYMLQDNLQAATDLTLTARYLAPNAPALYDANGNLNWENNTFENPLATLKSTYHSKTNDLIANSLLSYEIIPGLEIKSSLGFTNLKINESRVIPSTIYNPVYEVGSDNSVMHMNQTNRQSWIIEPQIRGYKVFNKHKLDVLIGMTAQQQSSERLFQTGIGFSNNNLINNFASAITKNTLNSDTFLYRYQAFFGRLNYTFNEKYIINLTGRRDGSSRFGPGKQFANFGAVGAAWIFSKENFVPENSKLSFGKVRVSYGTTGNDQIGDYQFYDTYAGTGGNYQGVIGLQPTRLFNANFGWETNRKFEAALETGFFNDRIFITTAYYSNCSSDQLVGIAMPATTGFTSLNSNLNASVENSGLEFTLNTVNINKQTFKWSTNFNIAVAKNKLLSFPGLAGSTYANRYVIGQSLDIIKLYKFNGVNPQTGLYEFEDSNNDGNITSSDKQNVKDLTPKFFGGIQNQLEYKNWQLDFLFQFVKKENYDYISNVSGGGPYNQSITITDAWQQAGDQTDTQMHTTGLNSEAVSAYNRDVESDAVIKDGSFIRLKNIALTYDLPLKMANKVKCKLFLQGQNLLTFTPYKGGDPEFRFSGFLPPLKVYSAGMTLSF</sequence>
<name>A0A1W2AJY6_9SPHI</name>
<dbReference type="GO" id="GO:0006826">
    <property type="term" value="P:iron ion transport"/>
    <property type="evidence" value="ECO:0007669"/>
    <property type="project" value="UniProtKB-KW"/>
</dbReference>
<evidence type="ECO:0000256" key="6">
    <source>
        <dbReference type="ARBA" id="ARBA00023004"/>
    </source>
</evidence>
<dbReference type="InterPro" id="IPR011662">
    <property type="entry name" value="Secretin/TonB_short_N"/>
</dbReference>
<comment type="subcellular location">
    <subcellularLocation>
        <location evidence="1 10">Cell outer membrane</location>
        <topology evidence="1 10">Multi-pass membrane protein</topology>
    </subcellularLocation>
</comment>
<keyword evidence="8 10" id="KW-0472">Membrane</keyword>
<dbReference type="InterPro" id="IPR000531">
    <property type="entry name" value="Beta-barrel_TonB"/>
</dbReference>
<dbReference type="SMART" id="SM00965">
    <property type="entry name" value="STN"/>
    <property type="match status" value="1"/>
</dbReference>
<dbReference type="SUPFAM" id="SSF49464">
    <property type="entry name" value="Carboxypeptidase regulatory domain-like"/>
    <property type="match status" value="1"/>
</dbReference>
<protein>
    <submittedName>
        <fullName evidence="13">TonB-linked outer membrane protein, SusC/RagA family</fullName>
    </submittedName>
</protein>
<keyword evidence="4" id="KW-0410">Iron transport</keyword>
<dbReference type="EMBL" id="FWYB01000001">
    <property type="protein sequence ID" value="SMC60953.1"/>
    <property type="molecule type" value="Genomic_DNA"/>
</dbReference>
<evidence type="ECO:0000313" key="14">
    <source>
        <dbReference type="Proteomes" id="UP000192678"/>
    </source>
</evidence>
<dbReference type="SUPFAM" id="SSF56935">
    <property type="entry name" value="Porins"/>
    <property type="match status" value="1"/>
</dbReference>
<dbReference type="InterPro" id="IPR039426">
    <property type="entry name" value="TonB-dep_rcpt-like"/>
</dbReference>
<dbReference type="InterPro" id="IPR008969">
    <property type="entry name" value="CarboxyPept-like_regulatory"/>
</dbReference>
<dbReference type="STRING" id="475255.SAMN04488101_101682"/>
<dbReference type="InterPro" id="IPR023997">
    <property type="entry name" value="TonB-dep_OMP_SusC/RagA_CS"/>
</dbReference>
<evidence type="ECO:0000256" key="9">
    <source>
        <dbReference type="ARBA" id="ARBA00023237"/>
    </source>
</evidence>
<reference evidence="13 14" key="1">
    <citation type="submission" date="2017-04" db="EMBL/GenBank/DDBJ databases">
        <authorList>
            <person name="Afonso C.L."/>
            <person name="Miller P.J."/>
            <person name="Scott M.A."/>
            <person name="Spackman E."/>
            <person name="Goraichik I."/>
            <person name="Dimitrov K.M."/>
            <person name="Suarez D.L."/>
            <person name="Swayne D.E."/>
        </authorList>
    </citation>
    <scope>NUCLEOTIDE SEQUENCE [LARGE SCALE GENOMIC DNA]</scope>
    <source>
        <strain evidence="13 14">DSM 19625</strain>
    </source>
</reference>
<dbReference type="Pfam" id="PF07660">
    <property type="entry name" value="STN"/>
    <property type="match status" value="1"/>
</dbReference>
<dbReference type="Proteomes" id="UP000192678">
    <property type="component" value="Unassembled WGS sequence"/>
</dbReference>
<organism evidence="13 14">
    <name type="scientific">Pedobacter nyackensis</name>
    <dbReference type="NCBI Taxonomy" id="475255"/>
    <lineage>
        <taxon>Bacteria</taxon>
        <taxon>Pseudomonadati</taxon>
        <taxon>Bacteroidota</taxon>
        <taxon>Sphingobacteriia</taxon>
        <taxon>Sphingobacteriales</taxon>
        <taxon>Sphingobacteriaceae</taxon>
        <taxon>Pedobacter</taxon>
    </lineage>
</organism>
<dbReference type="InterPro" id="IPR036942">
    <property type="entry name" value="Beta-barrel_TonB_sf"/>
</dbReference>
<dbReference type="GO" id="GO:0009279">
    <property type="term" value="C:cell outer membrane"/>
    <property type="evidence" value="ECO:0007669"/>
    <property type="project" value="UniProtKB-SubCell"/>
</dbReference>
<keyword evidence="5 10" id="KW-0812">Transmembrane</keyword>
<evidence type="ECO:0000313" key="13">
    <source>
        <dbReference type="EMBL" id="SMC60953.1"/>
    </source>
</evidence>
<dbReference type="Pfam" id="PF07715">
    <property type="entry name" value="Plug"/>
    <property type="match status" value="1"/>
</dbReference>
<accession>A0A1W2AJY6</accession>
<keyword evidence="2 10" id="KW-0813">Transport</keyword>
<comment type="similarity">
    <text evidence="10 11">Belongs to the TonB-dependent receptor family.</text>
</comment>
<evidence type="ECO:0000256" key="5">
    <source>
        <dbReference type="ARBA" id="ARBA00022692"/>
    </source>
</evidence>
<keyword evidence="14" id="KW-1185">Reference proteome</keyword>
<dbReference type="NCBIfam" id="TIGR04056">
    <property type="entry name" value="OMP_RagA_SusC"/>
    <property type="match status" value="1"/>
</dbReference>
<keyword evidence="3 10" id="KW-1134">Transmembrane beta strand</keyword>
<dbReference type="InterPro" id="IPR023996">
    <property type="entry name" value="TonB-dep_OMP_SusC/RagA"/>
</dbReference>
<keyword evidence="6" id="KW-0408">Iron</keyword>
<keyword evidence="9 10" id="KW-0998">Cell outer membrane</keyword>
<gene>
    <name evidence="13" type="ORF">SAMN04488101_101682</name>
</gene>
<evidence type="ECO:0000256" key="1">
    <source>
        <dbReference type="ARBA" id="ARBA00004571"/>
    </source>
</evidence>
<dbReference type="Gene3D" id="2.170.130.10">
    <property type="entry name" value="TonB-dependent receptor, plug domain"/>
    <property type="match status" value="1"/>
</dbReference>
<evidence type="ECO:0000259" key="12">
    <source>
        <dbReference type="SMART" id="SM00965"/>
    </source>
</evidence>
<proteinExistence type="inferred from homology"/>
<evidence type="ECO:0000256" key="7">
    <source>
        <dbReference type="ARBA" id="ARBA00023077"/>
    </source>
</evidence>
<dbReference type="Pfam" id="PF13715">
    <property type="entry name" value="CarbopepD_reg_2"/>
    <property type="match status" value="1"/>
</dbReference>
<dbReference type="Pfam" id="PF00593">
    <property type="entry name" value="TonB_dep_Rec_b-barrel"/>
    <property type="match status" value="1"/>
</dbReference>
<dbReference type="NCBIfam" id="TIGR04057">
    <property type="entry name" value="SusC_RagA_signa"/>
    <property type="match status" value="1"/>
</dbReference>
<evidence type="ECO:0000256" key="8">
    <source>
        <dbReference type="ARBA" id="ARBA00023136"/>
    </source>
</evidence>
<dbReference type="PROSITE" id="PS52016">
    <property type="entry name" value="TONB_DEPENDENT_REC_3"/>
    <property type="match status" value="1"/>
</dbReference>
<dbReference type="InterPro" id="IPR012910">
    <property type="entry name" value="Plug_dom"/>
</dbReference>
<evidence type="ECO:0000256" key="2">
    <source>
        <dbReference type="ARBA" id="ARBA00022448"/>
    </source>
</evidence>
<evidence type="ECO:0000256" key="10">
    <source>
        <dbReference type="PROSITE-ProRule" id="PRU01360"/>
    </source>
</evidence>
<evidence type="ECO:0000256" key="11">
    <source>
        <dbReference type="RuleBase" id="RU003357"/>
    </source>
</evidence>
<evidence type="ECO:0000256" key="3">
    <source>
        <dbReference type="ARBA" id="ARBA00022452"/>
    </source>
</evidence>